<evidence type="ECO:0000256" key="2">
    <source>
        <dbReference type="ARBA" id="ARBA00023002"/>
    </source>
</evidence>
<dbReference type="Pfam" id="PF01507">
    <property type="entry name" value="PAPS_reduct"/>
    <property type="match status" value="1"/>
</dbReference>
<evidence type="ECO:0000259" key="5">
    <source>
        <dbReference type="Pfam" id="PF01507"/>
    </source>
</evidence>
<dbReference type="PANTHER" id="PTHR46509:SF1">
    <property type="entry name" value="PHOSPHOADENOSINE PHOSPHOSULFATE REDUCTASE"/>
    <property type="match status" value="1"/>
</dbReference>
<feature type="binding site" evidence="4">
    <location>
        <position position="195"/>
    </location>
    <ligand>
        <name>[4Fe-4S] cluster</name>
        <dbReference type="ChEBI" id="CHEBI:49883"/>
    </ligand>
</feature>
<dbReference type="InterPro" id="IPR004511">
    <property type="entry name" value="PAPS/APS_Rdtase"/>
</dbReference>
<protein>
    <recommendedName>
        <fullName evidence="4">Adenosine 5'-phosphosulfate reductase</fullName>
        <shortName evidence="4">APS reductase</shortName>
        <ecNumber evidence="4">1.8.4.10</ecNumber>
    </recommendedName>
    <alternativeName>
        <fullName evidence="4">5'-adenylylsulfate reductase</fullName>
    </alternativeName>
    <alternativeName>
        <fullName evidence="4">Thioredoxin-dependent 5'-adenylylsulfate reductase</fullName>
    </alternativeName>
</protein>
<evidence type="ECO:0000256" key="3">
    <source>
        <dbReference type="ARBA" id="ARBA00024327"/>
    </source>
</evidence>
<feature type="active site" description="Nucleophile; cysteine thiosulfonate intermediate" evidence="4">
    <location>
        <position position="221"/>
    </location>
</feature>
<evidence type="ECO:0000256" key="4">
    <source>
        <dbReference type="HAMAP-Rule" id="MF_00063"/>
    </source>
</evidence>
<keyword evidence="4" id="KW-0408">Iron</keyword>
<comment type="similarity">
    <text evidence="1 4">Belongs to the PAPS reductase family. CysH subfamily.</text>
</comment>
<evidence type="ECO:0000313" key="7">
    <source>
        <dbReference type="Proteomes" id="UP001208938"/>
    </source>
</evidence>
<dbReference type="EC" id="1.8.4.10" evidence="4"/>
<dbReference type="HAMAP" id="MF_00063">
    <property type="entry name" value="CysH"/>
    <property type="match status" value="1"/>
</dbReference>
<dbReference type="Gene3D" id="3.40.50.620">
    <property type="entry name" value="HUPs"/>
    <property type="match status" value="1"/>
</dbReference>
<comment type="pathway">
    <text evidence="3 4">Sulfur metabolism; hydrogen sulfide biosynthesis; sulfite from sulfate.</text>
</comment>
<dbReference type="RefSeq" id="WP_264503906.1">
    <property type="nucleotide sequence ID" value="NZ_JAPDFL010000001.1"/>
</dbReference>
<proteinExistence type="inferred from homology"/>
<dbReference type="SUPFAM" id="SSF52402">
    <property type="entry name" value="Adenine nucleotide alpha hydrolases-like"/>
    <property type="match status" value="1"/>
</dbReference>
<feature type="binding site" evidence="4">
    <location>
        <position position="113"/>
    </location>
    <ligand>
        <name>[4Fe-4S] cluster</name>
        <dbReference type="ChEBI" id="CHEBI:49883"/>
    </ligand>
</feature>
<keyword evidence="7" id="KW-1185">Reference proteome</keyword>
<dbReference type="NCBIfam" id="NF002537">
    <property type="entry name" value="PRK02090.1"/>
    <property type="match status" value="1"/>
</dbReference>
<keyword evidence="4" id="KW-0963">Cytoplasm</keyword>
<keyword evidence="2 4" id="KW-0560">Oxidoreductase</keyword>
<dbReference type="Proteomes" id="UP001208938">
    <property type="component" value="Unassembled WGS sequence"/>
</dbReference>
<comment type="catalytic activity">
    <reaction evidence="4">
        <text>[thioredoxin]-disulfide + sulfite + AMP + 2 H(+) = adenosine 5'-phosphosulfate + [thioredoxin]-dithiol</text>
        <dbReference type="Rhea" id="RHEA:21976"/>
        <dbReference type="Rhea" id="RHEA-COMP:10698"/>
        <dbReference type="Rhea" id="RHEA-COMP:10700"/>
        <dbReference type="ChEBI" id="CHEBI:15378"/>
        <dbReference type="ChEBI" id="CHEBI:17359"/>
        <dbReference type="ChEBI" id="CHEBI:29950"/>
        <dbReference type="ChEBI" id="CHEBI:50058"/>
        <dbReference type="ChEBI" id="CHEBI:58243"/>
        <dbReference type="ChEBI" id="CHEBI:456215"/>
        <dbReference type="EC" id="1.8.4.10"/>
    </reaction>
</comment>
<keyword evidence="4" id="KW-0411">Iron-sulfur</keyword>
<accession>A0ABT3GT59</accession>
<evidence type="ECO:0000313" key="6">
    <source>
        <dbReference type="EMBL" id="MCW1930726.1"/>
    </source>
</evidence>
<gene>
    <name evidence="4" type="primary">cysH</name>
    <name evidence="6" type="ORF">OKW52_00170</name>
</gene>
<dbReference type="NCBIfam" id="TIGR00434">
    <property type="entry name" value="cysH"/>
    <property type="match status" value="1"/>
</dbReference>
<dbReference type="InterPro" id="IPR002500">
    <property type="entry name" value="PAPS_reduct_dom"/>
</dbReference>
<dbReference type="PIRSF" id="PIRSF000857">
    <property type="entry name" value="PAPS_reductase"/>
    <property type="match status" value="1"/>
</dbReference>
<sequence length="236" mass="25841">MQPDLTRLNARYEGDAEGALRVALSGALGKIAMVSSFGADSAVLLHLVAQIDRATPVLFINTLMLFPETLTYQHDLGKQLGLTDLRVIGPDRGELLEKDADNILHLADTDSCCDLRKTRPLERALQGFDGWITGRKRYQGGLRASLDLFEHDPATGHLKVNPLAGWSAKDLGDYMNRHMLPRHPLVARGYPSIGCAPCTGPVAAGEDPRAGRWRGQEKDECGIHIVDGRVIRRQAS</sequence>
<evidence type="ECO:0000256" key="1">
    <source>
        <dbReference type="ARBA" id="ARBA00009732"/>
    </source>
</evidence>
<feature type="domain" description="Phosphoadenosine phosphosulphate reductase" evidence="5">
    <location>
        <begin position="31"/>
        <end position="201"/>
    </location>
</feature>
<dbReference type="GO" id="GO:0004604">
    <property type="term" value="F:phosphoadenylyl-sulfate reductase (thioredoxin) activity"/>
    <property type="evidence" value="ECO:0007669"/>
    <property type="project" value="UniProtKB-EC"/>
</dbReference>
<feature type="binding site" evidence="4">
    <location>
        <position position="112"/>
    </location>
    <ligand>
        <name>[4Fe-4S] cluster</name>
        <dbReference type="ChEBI" id="CHEBI:49883"/>
    </ligand>
</feature>
<dbReference type="InterPro" id="IPR014729">
    <property type="entry name" value="Rossmann-like_a/b/a_fold"/>
</dbReference>
<dbReference type="EMBL" id="JAPDFL010000001">
    <property type="protein sequence ID" value="MCW1930726.1"/>
    <property type="molecule type" value="Genomic_DNA"/>
</dbReference>
<keyword evidence="4" id="KW-0479">Metal-binding</keyword>
<comment type="caution">
    <text evidence="6">The sequence shown here is derived from an EMBL/GenBank/DDBJ whole genome shotgun (WGS) entry which is preliminary data.</text>
</comment>
<comment type="cofactor">
    <cofactor evidence="4">
        <name>[4Fe-4S] cluster</name>
        <dbReference type="ChEBI" id="CHEBI:49883"/>
    </cofactor>
    <text evidence="4">Binds 1 [4Fe-4S] cluster per subunit.</text>
</comment>
<name>A0ABT3GT59_9RHOB</name>
<comment type="function">
    <text evidence="4">Catalyzes the formation of sulfite from adenosine 5'-phosphosulfate (APS) using thioredoxin as an electron donor.</text>
</comment>
<reference evidence="6 7" key="1">
    <citation type="submission" date="2022-10" db="EMBL/GenBank/DDBJ databases">
        <title>Pararhodobacter sp. nov., isolated from marine algae.</title>
        <authorList>
            <person name="Choi B.J."/>
            <person name="Kim J.M."/>
            <person name="Lee J.K."/>
            <person name="Choi D.G."/>
            <person name="Jeon C.O."/>
        </authorList>
    </citation>
    <scope>NUCLEOTIDE SEQUENCE [LARGE SCALE GENOMIC DNA]</scope>
    <source>
        <strain evidence="6 7">ZQ420</strain>
    </source>
</reference>
<organism evidence="6 7">
    <name type="scientific">Pararhodobacter zhoushanensis</name>
    <dbReference type="NCBI Taxonomy" id="2479545"/>
    <lineage>
        <taxon>Bacteria</taxon>
        <taxon>Pseudomonadati</taxon>
        <taxon>Pseudomonadota</taxon>
        <taxon>Alphaproteobacteria</taxon>
        <taxon>Rhodobacterales</taxon>
        <taxon>Paracoccaceae</taxon>
        <taxon>Pararhodobacter</taxon>
    </lineage>
</organism>
<feature type="binding site" evidence="4">
    <location>
        <position position="198"/>
    </location>
    <ligand>
        <name>[4Fe-4S] cluster</name>
        <dbReference type="ChEBI" id="CHEBI:49883"/>
    </ligand>
</feature>
<dbReference type="PANTHER" id="PTHR46509">
    <property type="entry name" value="PHOSPHOADENOSINE PHOSPHOSULFATE REDUCTASE"/>
    <property type="match status" value="1"/>
</dbReference>
<comment type="subcellular location">
    <subcellularLocation>
        <location evidence="4">Cytoplasm</location>
    </subcellularLocation>
</comment>